<dbReference type="AlphaFoldDB" id="R2VI97"/>
<evidence type="ECO:0000313" key="6">
    <source>
        <dbReference type="Proteomes" id="UP000014160"/>
    </source>
</evidence>
<evidence type="ECO:0000313" key="4">
    <source>
        <dbReference type="EMBL" id="EOW82881.1"/>
    </source>
</evidence>
<accession>R2VI97</accession>
<dbReference type="Proteomes" id="UP000014160">
    <property type="component" value="Unassembled WGS sequence"/>
</dbReference>
<evidence type="ECO:0000313" key="5">
    <source>
        <dbReference type="Proteomes" id="UP000013750"/>
    </source>
</evidence>
<dbReference type="Proteomes" id="UP000013750">
    <property type="component" value="Unassembled WGS sequence"/>
</dbReference>
<feature type="transmembrane region" description="Helical" evidence="2">
    <location>
        <begin position="54"/>
        <end position="75"/>
    </location>
</feature>
<evidence type="ECO:0000256" key="2">
    <source>
        <dbReference type="SAM" id="Phobius"/>
    </source>
</evidence>
<dbReference type="PATRIC" id="fig|1158614.3.peg.1774"/>
<sequence length="267" mass="31865">MVNERKEFTRFNKILKDIRENNEKEQNKQDKRIEEMEKKVEEMKKSENNFFLKWLLPILSVVITGAIGCITLNILNSNQPLVFESTINPNGNLNIFEDSDDKQLSVEIPLKIDLKKKSGETKTRLLVMNEDINHQEDLSFLAFKKDGSDEFEYKRRGIKKDLERTPIDFFIVYIDYNDNIDYEYHLLCPEYRFEDLYTSKGNTIKMKSKFYKFTKYEMISDFKYKESVQDYKEGHKNTKLIFSKHKDVKTKIEIMVDKIKKDALLKE</sequence>
<reference evidence="4 6" key="2">
    <citation type="submission" date="2013-03" db="EMBL/GenBank/DDBJ databases">
        <title>The Genome Sequence of Enterococcus gilvus ATCC BAA-350 (PacBio/Illumina hybrid assembly).</title>
        <authorList>
            <consortium name="The Broad Institute Genomics Platform"/>
            <consortium name="The Broad Institute Genome Sequencing Center for Infectious Disease"/>
            <person name="Earl A."/>
            <person name="Russ C."/>
            <person name="Gilmore M."/>
            <person name="Surin D."/>
            <person name="Walker B."/>
            <person name="Young S."/>
            <person name="Zeng Q."/>
            <person name="Gargeya S."/>
            <person name="Fitzgerald M."/>
            <person name="Haas B."/>
            <person name="Abouelleil A."/>
            <person name="Allen A.W."/>
            <person name="Alvarado L."/>
            <person name="Arachchi H.M."/>
            <person name="Berlin A.M."/>
            <person name="Chapman S.B."/>
            <person name="Gainer-Dewar J."/>
            <person name="Goldberg J."/>
            <person name="Griggs A."/>
            <person name="Gujja S."/>
            <person name="Hansen M."/>
            <person name="Howarth C."/>
            <person name="Imamovic A."/>
            <person name="Ireland A."/>
            <person name="Larimer J."/>
            <person name="McCowan C."/>
            <person name="Murphy C."/>
            <person name="Pearson M."/>
            <person name="Poon T.W."/>
            <person name="Priest M."/>
            <person name="Roberts A."/>
            <person name="Saif S."/>
            <person name="Shea T."/>
            <person name="Sisk P."/>
            <person name="Sykes S."/>
            <person name="Wortman J."/>
            <person name="Nusbaum C."/>
            <person name="Birren B."/>
        </authorList>
    </citation>
    <scope>NUCLEOTIDE SEQUENCE [LARGE SCALE GENOMIC DNA]</scope>
    <source>
        <strain evidence="4 6">ATCC BAA-350</strain>
    </source>
</reference>
<protein>
    <submittedName>
        <fullName evidence="3">Uncharacterized protein</fullName>
    </submittedName>
</protein>
<organism evidence="3 5">
    <name type="scientific">Enterococcus gilvus ATCC BAA-350</name>
    <dbReference type="NCBI Taxonomy" id="1158614"/>
    <lineage>
        <taxon>Bacteria</taxon>
        <taxon>Bacillati</taxon>
        <taxon>Bacillota</taxon>
        <taxon>Bacilli</taxon>
        <taxon>Lactobacillales</taxon>
        <taxon>Enterococcaceae</taxon>
        <taxon>Enterococcus</taxon>
    </lineage>
</organism>
<keyword evidence="2" id="KW-0812">Transmembrane</keyword>
<name>R2VI97_9ENTE</name>
<dbReference type="RefSeq" id="WP_010780173.1">
    <property type="nucleotide sequence ID" value="NZ_KB946874.1"/>
</dbReference>
<gene>
    <name evidence="4" type="ORF">I592_02202</name>
    <name evidence="3" type="ORF">UKC_01765</name>
</gene>
<reference evidence="3 5" key="1">
    <citation type="submission" date="2013-02" db="EMBL/GenBank/DDBJ databases">
        <title>The Genome Sequence of Enterococcus gilvus ATCC BAA-350.</title>
        <authorList>
            <consortium name="The Broad Institute Genome Sequencing Platform"/>
            <consortium name="The Broad Institute Genome Sequencing Center for Infectious Disease"/>
            <person name="Earl A.M."/>
            <person name="Gilmore M.S."/>
            <person name="Lebreton F."/>
            <person name="Walker B."/>
            <person name="Young S.K."/>
            <person name="Zeng Q."/>
            <person name="Gargeya S."/>
            <person name="Fitzgerald M."/>
            <person name="Haas B."/>
            <person name="Abouelleil A."/>
            <person name="Alvarado L."/>
            <person name="Arachchi H.M."/>
            <person name="Berlin A.M."/>
            <person name="Chapman S.B."/>
            <person name="Dewar J."/>
            <person name="Goldberg J."/>
            <person name="Griggs A."/>
            <person name="Gujja S."/>
            <person name="Hansen M."/>
            <person name="Howarth C."/>
            <person name="Imamovic A."/>
            <person name="Larimer J."/>
            <person name="McCowan C."/>
            <person name="Murphy C."/>
            <person name="Neiman D."/>
            <person name="Pearson M."/>
            <person name="Priest M."/>
            <person name="Roberts A."/>
            <person name="Saif S."/>
            <person name="Shea T."/>
            <person name="Sisk P."/>
            <person name="Sykes S."/>
            <person name="Wortman J."/>
            <person name="Nusbaum C."/>
            <person name="Birren B."/>
        </authorList>
    </citation>
    <scope>NUCLEOTIDE SEQUENCE [LARGE SCALE GENOMIC DNA]</scope>
    <source>
        <strain evidence="3 5">ATCC BAA-350</strain>
    </source>
</reference>
<feature type="coiled-coil region" evidence="1">
    <location>
        <begin position="15"/>
        <end position="46"/>
    </location>
</feature>
<keyword evidence="6" id="KW-1185">Reference proteome</keyword>
<keyword evidence="2" id="KW-1133">Transmembrane helix</keyword>
<keyword evidence="1" id="KW-0175">Coiled coil</keyword>
<evidence type="ECO:0000256" key="1">
    <source>
        <dbReference type="SAM" id="Coils"/>
    </source>
</evidence>
<evidence type="ECO:0000313" key="3">
    <source>
        <dbReference type="EMBL" id="EOI57545.1"/>
    </source>
</evidence>
<dbReference type="EMBL" id="ASWH01000001">
    <property type="protein sequence ID" value="EOW82881.1"/>
    <property type="molecule type" value="Genomic_DNA"/>
</dbReference>
<proteinExistence type="predicted"/>
<keyword evidence="2" id="KW-0472">Membrane</keyword>
<dbReference type="HOGENOM" id="CLU_1041054_0_0_9"/>
<comment type="caution">
    <text evidence="3">The sequence shown here is derived from an EMBL/GenBank/DDBJ whole genome shotgun (WGS) entry which is preliminary data.</text>
</comment>
<dbReference type="EMBL" id="AJDQ01000006">
    <property type="protein sequence ID" value="EOI57545.1"/>
    <property type="molecule type" value="Genomic_DNA"/>
</dbReference>